<dbReference type="EMBL" id="LUEZ02000048">
    <property type="protein sequence ID" value="RDB23087.1"/>
    <property type="molecule type" value="Genomic_DNA"/>
</dbReference>
<evidence type="ECO:0000313" key="2">
    <source>
        <dbReference type="Proteomes" id="UP000076154"/>
    </source>
</evidence>
<name>A0A369JRB0_HYPMA</name>
<gene>
    <name evidence="1" type="ORF">Hypma_009899</name>
</gene>
<sequence length="568" mass="64283">MGRHGREPKFEIPHFCKVWLGLQPPTKVIAVDTNLKAEQLERVYSLLATVLTWQLTQCFSIRRQITQFLRLSVLMSSLDHLQINNPLTDSEGANVRYVLHGVKETLDVQDRSEQLEDPNTVCRSARSSLRRIPPELLFHIFSQTLPDPPLDFEHEFWNTLDVTEEPWTLARVSSSWRAVALAHQGLWSNIRLNLEWLRMDGYPPPAPAILRCCLERSGNHALSIHFKESFNASIIKERELLLVLLSHSHRWMDVALSLSYPNLQRLAQIRERLPLLRFLDIYCYDTKKLGILNAFEVAPRLRAASLSVGDPQTLLLPWTQLTTLEGWKAPSMNLLRDASRVVDCSLSFDMSYAGDPSLPVVRNDSLRRLQINLERPLDGLEAPSLEDLHINNGNTQRASALRHVTSFLHRSSCSLQSLLLSCIPIEGESDLIPLLESAPSLVFLQVKFGAVNWTALVGALTVTRTRSLVPNLKTARFIMSKNDFLSPTPKPSSSELLDMIESRFPAVGKEGISRLEGITLLGLQKESPSRWPRLAKLVEQGLRVVDDTTSEEDIDTPPVVRWAWGDIF</sequence>
<protein>
    <submittedName>
        <fullName evidence="1">Uncharacterized protein</fullName>
    </submittedName>
</protein>
<dbReference type="OrthoDB" id="3365698at2759"/>
<accession>A0A369JRB0</accession>
<comment type="caution">
    <text evidence="1">The sequence shown here is derived from an EMBL/GenBank/DDBJ whole genome shotgun (WGS) entry which is preliminary data.</text>
</comment>
<dbReference type="InParanoid" id="A0A369JRB0"/>
<proteinExistence type="predicted"/>
<keyword evidence="2" id="KW-1185">Reference proteome</keyword>
<evidence type="ECO:0000313" key="1">
    <source>
        <dbReference type="EMBL" id="RDB23087.1"/>
    </source>
</evidence>
<organism evidence="1 2">
    <name type="scientific">Hypsizygus marmoreus</name>
    <name type="common">White beech mushroom</name>
    <name type="synonym">Agaricus marmoreus</name>
    <dbReference type="NCBI Taxonomy" id="39966"/>
    <lineage>
        <taxon>Eukaryota</taxon>
        <taxon>Fungi</taxon>
        <taxon>Dikarya</taxon>
        <taxon>Basidiomycota</taxon>
        <taxon>Agaricomycotina</taxon>
        <taxon>Agaricomycetes</taxon>
        <taxon>Agaricomycetidae</taxon>
        <taxon>Agaricales</taxon>
        <taxon>Tricholomatineae</taxon>
        <taxon>Lyophyllaceae</taxon>
        <taxon>Hypsizygus</taxon>
    </lineage>
</organism>
<reference evidence="1" key="1">
    <citation type="submission" date="2018-04" db="EMBL/GenBank/DDBJ databases">
        <title>Whole genome sequencing of Hypsizygus marmoreus.</title>
        <authorList>
            <person name="Choi I.-G."/>
            <person name="Min B."/>
            <person name="Kim J.-G."/>
            <person name="Kim S."/>
            <person name="Oh Y.-L."/>
            <person name="Kong W.-S."/>
            <person name="Park H."/>
            <person name="Jeong J."/>
            <person name="Song E.-S."/>
        </authorList>
    </citation>
    <scope>NUCLEOTIDE SEQUENCE [LARGE SCALE GENOMIC DNA]</scope>
    <source>
        <strain evidence="1">51987-8</strain>
    </source>
</reference>
<dbReference type="Proteomes" id="UP000076154">
    <property type="component" value="Unassembled WGS sequence"/>
</dbReference>
<dbReference type="AlphaFoldDB" id="A0A369JRB0"/>